<feature type="transmembrane region" description="Helical" evidence="1">
    <location>
        <begin position="23"/>
        <end position="46"/>
    </location>
</feature>
<sequence length="85" mass="8541">MLVDPGPDRSDTRALLAKFRQMLAAVGVYDAALAAIPLALVAGALVGASQFLPMHAGVSAGSLGGIAAIGYCAFWNPPLADDDSA</sequence>
<dbReference type="RefSeq" id="WP_279527174.1">
    <property type="nucleotide sequence ID" value="NZ_CP122312.1"/>
</dbReference>
<proteinExistence type="predicted"/>
<dbReference type="Proteomes" id="UP001596447">
    <property type="component" value="Unassembled WGS sequence"/>
</dbReference>
<gene>
    <name evidence="2" type="ORF">ACFQJ9_13400</name>
</gene>
<protein>
    <recommendedName>
        <fullName evidence="4">SLC26A/SulP transporter domain-containing protein</fullName>
    </recommendedName>
</protein>
<evidence type="ECO:0000313" key="3">
    <source>
        <dbReference type="Proteomes" id="UP001596447"/>
    </source>
</evidence>
<feature type="transmembrane region" description="Helical" evidence="1">
    <location>
        <begin position="52"/>
        <end position="74"/>
    </location>
</feature>
<accession>A0ABD5Z567</accession>
<keyword evidence="1" id="KW-1133">Transmembrane helix</keyword>
<name>A0ABD5Z567_9EURY</name>
<dbReference type="Pfam" id="PF26047">
    <property type="entry name" value="DUF8015"/>
    <property type="match status" value="1"/>
</dbReference>
<comment type="caution">
    <text evidence="2">The sequence shown here is derived from an EMBL/GenBank/DDBJ whole genome shotgun (WGS) entry which is preliminary data.</text>
</comment>
<dbReference type="InterPro" id="IPR058328">
    <property type="entry name" value="DUF8015"/>
</dbReference>
<keyword evidence="1" id="KW-0472">Membrane</keyword>
<keyword evidence="1" id="KW-0812">Transmembrane</keyword>
<dbReference type="AlphaFoldDB" id="A0ABD5Z567"/>
<evidence type="ECO:0008006" key="4">
    <source>
        <dbReference type="Google" id="ProtNLM"/>
    </source>
</evidence>
<evidence type="ECO:0000256" key="1">
    <source>
        <dbReference type="SAM" id="Phobius"/>
    </source>
</evidence>
<reference evidence="2 3" key="1">
    <citation type="journal article" date="2019" name="Int. J. Syst. Evol. Microbiol.">
        <title>The Global Catalogue of Microorganisms (GCM) 10K type strain sequencing project: providing services to taxonomists for standard genome sequencing and annotation.</title>
        <authorList>
            <consortium name="The Broad Institute Genomics Platform"/>
            <consortium name="The Broad Institute Genome Sequencing Center for Infectious Disease"/>
            <person name="Wu L."/>
            <person name="Ma J."/>
        </authorList>
    </citation>
    <scope>NUCLEOTIDE SEQUENCE [LARGE SCALE GENOMIC DNA]</scope>
    <source>
        <strain evidence="2 3">XZGYJ-43</strain>
    </source>
</reference>
<evidence type="ECO:0000313" key="2">
    <source>
        <dbReference type="EMBL" id="MFC7200394.1"/>
    </source>
</evidence>
<dbReference type="EMBL" id="JBHTAR010000011">
    <property type="protein sequence ID" value="MFC7200394.1"/>
    <property type="molecule type" value="Genomic_DNA"/>
</dbReference>
<organism evidence="2 3">
    <name type="scientific">Halospeciosus flavus</name>
    <dbReference type="NCBI Taxonomy" id="3032283"/>
    <lineage>
        <taxon>Archaea</taxon>
        <taxon>Methanobacteriati</taxon>
        <taxon>Methanobacteriota</taxon>
        <taxon>Stenosarchaea group</taxon>
        <taxon>Halobacteria</taxon>
        <taxon>Halobacteriales</taxon>
        <taxon>Halobacteriaceae</taxon>
        <taxon>Halospeciosus</taxon>
    </lineage>
</organism>
<keyword evidence="3" id="KW-1185">Reference proteome</keyword>